<evidence type="ECO:0000256" key="2">
    <source>
        <dbReference type="ARBA" id="ARBA00022801"/>
    </source>
</evidence>
<dbReference type="RefSeq" id="WP_107184177.1">
    <property type="nucleotide sequence ID" value="NZ_JAWQGC010000002.1"/>
</dbReference>
<dbReference type="InterPro" id="IPR029132">
    <property type="entry name" value="CBAH/NAAA_C"/>
</dbReference>
<dbReference type="CDD" id="cd01902">
    <property type="entry name" value="Ntn_CGH"/>
    <property type="match status" value="1"/>
</dbReference>
<dbReference type="PANTHER" id="PTHR35527">
    <property type="entry name" value="CHOLOYLGLYCINE HYDROLASE"/>
    <property type="match status" value="1"/>
</dbReference>
<accession>A0A2T3L089</accession>
<evidence type="ECO:0000313" key="5">
    <source>
        <dbReference type="EMBL" id="PSV13781.1"/>
    </source>
</evidence>
<keyword evidence="2 5" id="KW-0378">Hydrolase</keyword>
<dbReference type="AlphaFoldDB" id="A0A2T3L089"/>
<protein>
    <submittedName>
        <fullName evidence="5">Choloylglycine hydrolase</fullName>
    </submittedName>
</protein>
<comment type="similarity">
    <text evidence="1">Belongs to the peptidase C59 family.</text>
</comment>
<dbReference type="InterPro" id="IPR052193">
    <property type="entry name" value="Peptidase_C59"/>
</dbReference>
<feature type="signal peptide" evidence="3">
    <location>
        <begin position="1"/>
        <end position="25"/>
    </location>
</feature>
<proteinExistence type="inferred from homology"/>
<dbReference type="Gene3D" id="3.60.60.10">
    <property type="entry name" value="Penicillin V Acylase, Chain A"/>
    <property type="match status" value="1"/>
</dbReference>
<dbReference type="Proteomes" id="UP000240530">
    <property type="component" value="Unassembled WGS sequence"/>
</dbReference>
<dbReference type="SUPFAM" id="SSF56235">
    <property type="entry name" value="N-terminal nucleophile aminohydrolases (Ntn hydrolases)"/>
    <property type="match status" value="1"/>
</dbReference>
<comment type="caution">
    <text evidence="5">The sequence shown here is derived from an EMBL/GenBank/DDBJ whole genome shotgun (WGS) entry which is preliminary data.</text>
</comment>
<sequence length="354" mass="39427">MNVKPLALALITTFSLSSLISTANACTRVLWETKDHGTFVSRTMDWSESTNPYLASFPQGTKYSTHLSHENMVASKYAVTGITAYGVILDGVNSEGLSGNVLYDAGMDLGKDNNKQTDGAITYLRHLLSQYKTVEEVVKAAAIMAPNEELIDGIPIRIALHISFQDPSGDSAILEWRDGKPQIWHGKQYTVMTNQPGYAQHLANVERSARGWGEQEKQWSQTNLGTGGNTNPEDRFIHATYFSKHLTEPSSITNGIVKLDSTMFRIPHDAPNRPINGTMAGYATEYSVNRHLQSGETFIRYQWGDVYTQFKYNTQQIQQSNKLIFFKISSSDLMGDITQQVIDSGRSINTETSH</sequence>
<evidence type="ECO:0000256" key="1">
    <source>
        <dbReference type="ARBA" id="ARBA00006625"/>
    </source>
</evidence>
<feature type="chain" id="PRO_5015623144" evidence="3">
    <location>
        <begin position="26"/>
        <end position="354"/>
    </location>
</feature>
<organism evidence="5 6">
    <name type="scientific">Photobacterium leiognathi subsp. mandapamensis</name>
    <name type="common">Photobacterium mandapamensis</name>
    <dbReference type="NCBI Taxonomy" id="48408"/>
    <lineage>
        <taxon>Bacteria</taxon>
        <taxon>Pseudomonadati</taxon>
        <taxon>Pseudomonadota</taxon>
        <taxon>Gammaproteobacteria</taxon>
        <taxon>Vibrionales</taxon>
        <taxon>Vibrionaceae</taxon>
        <taxon>Photobacterium</taxon>
    </lineage>
</organism>
<keyword evidence="3" id="KW-0732">Signal</keyword>
<evidence type="ECO:0000313" key="6">
    <source>
        <dbReference type="Proteomes" id="UP000240530"/>
    </source>
</evidence>
<evidence type="ECO:0000256" key="3">
    <source>
        <dbReference type="SAM" id="SignalP"/>
    </source>
</evidence>
<gene>
    <name evidence="5" type="ORF">C0W93_02195</name>
</gene>
<dbReference type="InterPro" id="IPR029055">
    <property type="entry name" value="Ntn_hydrolases_N"/>
</dbReference>
<dbReference type="GO" id="GO:0016787">
    <property type="term" value="F:hydrolase activity"/>
    <property type="evidence" value="ECO:0007669"/>
    <property type="project" value="UniProtKB-KW"/>
</dbReference>
<evidence type="ECO:0000259" key="4">
    <source>
        <dbReference type="Pfam" id="PF02275"/>
    </source>
</evidence>
<feature type="domain" description="Choloylglycine hydrolase/NAAA C-terminal" evidence="4">
    <location>
        <begin position="26"/>
        <end position="258"/>
    </location>
</feature>
<dbReference type="Pfam" id="PF02275">
    <property type="entry name" value="CBAH"/>
    <property type="match status" value="1"/>
</dbReference>
<reference evidence="5 6" key="1">
    <citation type="submission" date="2018-03" db="EMBL/GenBank/DDBJ databases">
        <title>Whole genome sequencing of Histamine producing bacteria.</title>
        <authorList>
            <person name="Butler K."/>
        </authorList>
    </citation>
    <scope>NUCLEOTIDE SEQUENCE [LARGE SCALE GENOMIC DNA]</scope>
    <source>
        <strain evidence="5 6">Res.4.1</strain>
    </source>
</reference>
<dbReference type="PANTHER" id="PTHR35527:SF2">
    <property type="entry name" value="HYDROLASE"/>
    <property type="match status" value="1"/>
</dbReference>
<name>A0A2T3L089_PHOLD</name>
<dbReference type="EMBL" id="PYNS01000001">
    <property type="protein sequence ID" value="PSV13781.1"/>
    <property type="molecule type" value="Genomic_DNA"/>
</dbReference>